<name>A0A1S3DFR2_DIACI</name>
<keyword evidence="2 5" id="KW-0285">Flavoprotein</keyword>
<keyword evidence="3 5" id="KW-0274">FAD</keyword>
<evidence type="ECO:0000256" key="4">
    <source>
        <dbReference type="ARBA" id="ARBA00023002"/>
    </source>
</evidence>
<dbReference type="RefSeq" id="XP_008480095.2">
    <property type="nucleotide sequence ID" value="XM_008481873.3"/>
</dbReference>
<keyword evidence="5" id="KW-0503">Monooxygenase</keyword>
<dbReference type="STRING" id="121845.A0A1S3DFR2"/>
<dbReference type="PANTHER" id="PTHR23023">
    <property type="entry name" value="DIMETHYLANILINE MONOOXYGENASE"/>
    <property type="match status" value="1"/>
</dbReference>
<keyword evidence="6" id="KW-1185">Reference proteome</keyword>
<evidence type="ECO:0000256" key="3">
    <source>
        <dbReference type="ARBA" id="ARBA00022827"/>
    </source>
</evidence>
<dbReference type="InterPro" id="IPR036188">
    <property type="entry name" value="FAD/NAD-bd_sf"/>
</dbReference>
<dbReference type="Pfam" id="PF13450">
    <property type="entry name" value="NAD_binding_8"/>
    <property type="match status" value="1"/>
</dbReference>
<dbReference type="SUPFAM" id="SSF51905">
    <property type="entry name" value="FAD/NAD(P)-binding domain"/>
    <property type="match status" value="1"/>
</dbReference>
<evidence type="ECO:0000313" key="6">
    <source>
        <dbReference type="Proteomes" id="UP000079169"/>
    </source>
</evidence>
<reference evidence="7" key="1">
    <citation type="submission" date="2025-08" db="UniProtKB">
        <authorList>
            <consortium name="RefSeq"/>
        </authorList>
    </citation>
    <scope>IDENTIFICATION</scope>
</reference>
<dbReference type="GO" id="GO:0050661">
    <property type="term" value="F:NADP binding"/>
    <property type="evidence" value="ECO:0007669"/>
    <property type="project" value="InterPro"/>
</dbReference>
<comment type="similarity">
    <text evidence="1 5">Belongs to the FMO family.</text>
</comment>
<sequence>MMDFGSVCEPVRRVAVIGAGVSGLCCARRFTEPHVRDKFELVIYEQTDRVGGTWVYTPQVGIDENTGLPVHSSMYENLSNMAYDLKTRCSQIDQDFISFVSPQFQQVVISVARRHDKWKVRVKDLRIDASFEEEYDIVIVCNGHNSVPNIPSYEGADLFRGLQMHSHDYRVPDPFRDQNVLLVGFGPSGVDIAMDIEKVAKNVSL</sequence>
<dbReference type="GO" id="GO:0050660">
    <property type="term" value="F:flavin adenine dinucleotide binding"/>
    <property type="evidence" value="ECO:0007669"/>
    <property type="project" value="InterPro"/>
</dbReference>
<dbReference type="PaxDb" id="121845-A0A1S3DFR2"/>
<evidence type="ECO:0000256" key="1">
    <source>
        <dbReference type="ARBA" id="ARBA00009183"/>
    </source>
</evidence>
<dbReference type="InterPro" id="IPR020946">
    <property type="entry name" value="Flavin_mOase-like"/>
</dbReference>
<gene>
    <name evidence="7" type="primary">LOC103516884</name>
</gene>
<evidence type="ECO:0000256" key="5">
    <source>
        <dbReference type="RuleBase" id="RU361177"/>
    </source>
</evidence>
<organism evidence="6 7">
    <name type="scientific">Diaphorina citri</name>
    <name type="common">Asian citrus psyllid</name>
    <dbReference type="NCBI Taxonomy" id="121845"/>
    <lineage>
        <taxon>Eukaryota</taxon>
        <taxon>Metazoa</taxon>
        <taxon>Ecdysozoa</taxon>
        <taxon>Arthropoda</taxon>
        <taxon>Hexapoda</taxon>
        <taxon>Insecta</taxon>
        <taxon>Pterygota</taxon>
        <taxon>Neoptera</taxon>
        <taxon>Paraneoptera</taxon>
        <taxon>Hemiptera</taxon>
        <taxon>Sternorrhyncha</taxon>
        <taxon>Psylloidea</taxon>
        <taxon>Psyllidae</taxon>
        <taxon>Diaphorininae</taxon>
        <taxon>Diaphorina</taxon>
    </lineage>
</organism>
<dbReference type="Gene3D" id="3.50.50.60">
    <property type="entry name" value="FAD/NAD(P)-binding domain"/>
    <property type="match status" value="3"/>
</dbReference>
<dbReference type="InterPro" id="IPR050346">
    <property type="entry name" value="FMO-like"/>
</dbReference>
<dbReference type="AlphaFoldDB" id="A0A1S3DFR2"/>
<dbReference type="KEGG" id="dci:103516884"/>
<dbReference type="GO" id="GO:0004499">
    <property type="term" value="F:N,N-dimethylaniline monooxygenase activity"/>
    <property type="evidence" value="ECO:0007669"/>
    <property type="project" value="InterPro"/>
</dbReference>
<dbReference type="Proteomes" id="UP000079169">
    <property type="component" value="Unplaced"/>
</dbReference>
<accession>A0A1S3DFR2</accession>
<dbReference type="PRINTS" id="PR00419">
    <property type="entry name" value="ADXRDTASE"/>
</dbReference>
<evidence type="ECO:0000313" key="7">
    <source>
        <dbReference type="RefSeq" id="XP_008480095.2"/>
    </source>
</evidence>
<dbReference type="EC" id="1.-.-.-" evidence="5"/>
<keyword evidence="4 5" id="KW-0560">Oxidoreductase</keyword>
<comment type="cofactor">
    <cofactor evidence="5">
        <name>FAD</name>
        <dbReference type="ChEBI" id="CHEBI:57692"/>
    </cofactor>
</comment>
<evidence type="ECO:0000256" key="2">
    <source>
        <dbReference type="ARBA" id="ARBA00022630"/>
    </source>
</evidence>
<proteinExistence type="inferred from homology"/>
<protein>
    <recommendedName>
        <fullName evidence="5">Flavin-containing monooxygenase</fullName>
        <ecNumber evidence="5">1.-.-.-</ecNumber>
    </recommendedName>
</protein>
<dbReference type="Pfam" id="PF00743">
    <property type="entry name" value="FMO-like"/>
    <property type="match status" value="1"/>
</dbReference>
<dbReference type="GeneID" id="103516884"/>